<keyword evidence="2" id="KW-1185">Reference proteome</keyword>
<dbReference type="RefSeq" id="WP_278331001.1">
    <property type="nucleotide sequence ID" value="NZ_FQXL01000013.1"/>
</dbReference>
<gene>
    <name evidence="1" type="ORF">CLMAG_37700</name>
</gene>
<dbReference type="EMBL" id="LWAE01000004">
    <property type="protein sequence ID" value="KZL90859.1"/>
    <property type="molecule type" value="Genomic_DNA"/>
</dbReference>
<organism evidence="1 2">
    <name type="scientific">Clostridium magnum DSM 2767</name>
    <dbReference type="NCBI Taxonomy" id="1121326"/>
    <lineage>
        <taxon>Bacteria</taxon>
        <taxon>Bacillati</taxon>
        <taxon>Bacillota</taxon>
        <taxon>Clostridia</taxon>
        <taxon>Eubacteriales</taxon>
        <taxon>Clostridiaceae</taxon>
        <taxon>Clostridium</taxon>
    </lineage>
</organism>
<evidence type="ECO:0000313" key="2">
    <source>
        <dbReference type="Proteomes" id="UP000076603"/>
    </source>
</evidence>
<dbReference type="AlphaFoldDB" id="A0A162S700"/>
<reference evidence="1 2" key="1">
    <citation type="submission" date="2016-04" db="EMBL/GenBank/DDBJ databases">
        <title>Genome sequence of Clostridium magnum DSM 2767.</title>
        <authorList>
            <person name="Poehlein A."/>
            <person name="Uhlig R."/>
            <person name="Fischer R."/>
            <person name="Bahl H."/>
            <person name="Daniel R."/>
        </authorList>
    </citation>
    <scope>NUCLEOTIDE SEQUENCE [LARGE SCALE GENOMIC DNA]</scope>
    <source>
        <strain evidence="1 2">DSM 2767</strain>
    </source>
</reference>
<name>A0A162S700_9CLOT</name>
<dbReference type="Proteomes" id="UP000076603">
    <property type="component" value="Unassembled WGS sequence"/>
</dbReference>
<protein>
    <submittedName>
        <fullName evidence="1">Uncharacterized protein</fullName>
    </submittedName>
</protein>
<evidence type="ECO:0000313" key="1">
    <source>
        <dbReference type="EMBL" id="KZL90859.1"/>
    </source>
</evidence>
<proteinExistence type="predicted"/>
<dbReference type="PATRIC" id="fig|1121326.3.peg.3814"/>
<accession>A0A162S700</accession>
<sequence>MKEKKGFQISRDVIEECLKECLDSCKKDSKKEKTSSASCR</sequence>
<comment type="caution">
    <text evidence="1">The sequence shown here is derived from an EMBL/GenBank/DDBJ whole genome shotgun (WGS) entry which is preliminary data.</text>
</comment>